<sequence>MNWFKSTYSSASGDNCIEVATTPATIHIRDSKDKQGPQLALTPTTWSAFVAYAGARG</sequence>
<accession>A0A7W3NN10</accession>
<evidence type="ECO:0000313" key="3">
    <source>
        <dbReference type="Proteomes" id="UP000577386"/>
    </source>
</evidence>
<dbReference type="EMBL" id="JACJIJ010000002">
    <property type="protein sequence ID" value="MBA9053452.1"/>
    <property type="molecule type" value="Genomic_DNA"/>
</dbReference>
<protein>
    <recommendedName>
        <fullName evidence="1">DUF397 domain-containing protein</fullName>
    </recommendedName>
</protein>
<dbReference type="Proteomes" id="UP000577386">
    <property type="component" value="Unassembled WGS sequence"/>
</dbReference>
<dbReference type="InterPro" id="IPR007278">
    <property type="entry name" value="DUF397"/>
</dbReference>
<evidence type="ECO:0000259" key="1">
    <source>
        <dbReference type="Pfam" id="PF04149"/>
    </source>
</evidence>
<comment type="caution">
    <text evidence="2">The sequence shown here is derived from an EMBL/GenBank/DDBJ whole genome shotgun (WGS) entry which is preliminary data.</text>
</comment>
<feature type="domain" description="DUF397" evidence="1">
    <location>
        <begin position="2"/>
        <end position="52"/>
    </location>
</feature>
<proteinExistence type="predicted"/>
<dbReference type="RefSeq" id="WP_182775602.1">
    <property type="nucleotide sequence ID" value="NZ_BAAAHW010000006.1"/>
</dbReference>
<dbReference type="Pfam" id="PF04149">
    <property type="entry name" value="DUF397"/>
    <property type="match status" value="1"/>
</dbReference>
<dbReference type="AlphaFoldDB" id="A0A7W3NN10"/>
<organism evidence="2 3">
    <name type="scientific">Streptomyces murinus</name>
    <dbReference type="NCBI Taxonomy" id="33900"/>
    <lineage>
        <taxon>Bacteria</taxon>
        <taxon>Bacillati</taxon>
        <taxon>Actinomycetota</taxon>
        <taxon>Actinomycetes</taxon>
        <taxon>Kitasatosporales</taxon>
        <taxon>Streptomycetaceae</taxon>
        <taxon>Streptomyces</taxon>
    </lineage>
</organism>
<gene>
    <name evidence="2" type="ORF">HDA42_002630</name>
</gene>
<evidence type="ECO:0000313" key="2">
    <source>
        <dbReference type="EMBL" id="MBA9053452.1"/>
    </source>
</evidence>
<dbReference type="GeneID" id="93981171"/>
<name>A0A7W3NN10_STRMR</name>
<keyword evidence="3" id="KW-1185">Reference proteome</keyword>
<reference evidence="2 3" key="1">
    <citation type="submission" date="2020-08" db="EMBL/GenBank/DDBJ databases">
        <title>Sequencing the genomes of 1000 actinobacteria strains.</title>
        <authorList>
            <person name="Klenk H.-P."/>
        </authorList>
    </citation>
    <scope>NUCLEOTIDE SEQUENCE [LARGE SCALE GENOMIC DNA]</scope>
    <source>
        <strain evidence="2 3">DSM 41827</strain>
    </source>
</reference>